<dbReference type="Proteomes" id="UP000315295">
    <property type="component" value="Unassembled WGS sequence"/>
</dbReference>
<dbReference type="EMBL" id="VIEB01000137">
    <property type="protein sequence ID" value="TQE04580.1"/>
    <property type="molecule type" value="Genomic_DNA"/>
</dbReference>
<sequence>MQGSKKAYIYKKKEKEKRLILGVTLLNLKRYQQPYLLFGMEGVGKKKTSASPMGHR</sequence>
<gene>
    <name evidence="1" type="ORF">C1H46_009773</name>
</gene>
<proteinExistence type="predicted"/>
<name>A0A540N228_MALBA</name>
<reference evidence="1 2" key="1">
    <citation type="journal article" date="2019" name="G3 (Bethesda)">
        <title>Sequencing of a Wild Apple (Malus baccata) Genome Unravels the Differences Between Cultivated and Wild Apple Species Regarding Disease Resistance and Cold Tolerance.</title>
        <authorList>
            <person name="Chen X."/>
        </authorList>
    </citation>
    <scope>NUCLEOTIDE SEQUENCE [LARGE SCALE GENOMIC DNA]</scope>
    <source>
        <strain evidence="2">cv. Shandingzi</strain>
        <tissue evidence="1">Leaves</tissue>
    </source>
</reference>
<comment type="caution">
    <text evidence="1">The sequence shown here is derived from an EMBL/GenBank/DDBJ whole genome shotgun (WGS) entry which is preliminary data.</text>
</comment>
<dbReference type="AlphaFoldDB" id="A0A540N228"/>
<evidence type="ECO:0000313" key="1">
    <source>
        <dbReference type="EMBL" id="TQE04580.1"/>
    </source>
</evidence>
<keyword evidence="2" id="KW-1185">Reference proteome</keyword>
<accession>A0A540N228</accession>
<organism evidence="1 2">
    <name type="scientific">Malus baccata</name>
    <name type="common">Siberian crab apple</name>
    <name type="synonym">Pyrus baccata</name>
    <dbReference type="NCBI Taxonomy" id="106549"/>
    <lineage>
        <taxon>Eukaryota</taxon>
        <taxon>Viridiplantae</taxon>
        <taxon>Streptophyta</taxon>
        <taxon>Embryophyta</taxon>
        <taxon>Tracheophyta</taxon>
        <taxon>Spermatophyta</taxon>
        <taxon>Magnoliopsida</taxon>
        <taxon>eudicotyledons</taxon>
        <taxon>Gunneridae</taxon>
        <taxon>Pentapetalae</taxon>
        <taxon>rosids</taxon>
        <taxon>fabids</taxon>
        <taxon>Rosales</taxon>
        <taxon>Rosaceae</taxon>
        <taxon>Amygdaloideae</taxon>
        <taxon>Maleae</taxon>
        <taxon>Malus</taxon>
    </lineage>
</organism>
<protein>
    <submittedName>
        <fullName evidence="1">Uncharacterized protein</fullName>
    </submittedName>
</protein>
<evidence type="ECO:0000313" key="2">
    <source>
        <dbReference type="Proteomes" id="UP000315295"/>
    </source>
</evidence>